<comment type="caution">
    <text evidence="3">The sequence shown here is derived from an EMBL/GenBank/DDBJ whole genome shotgun (WGS) entry which is preliminary data.</text>
</comment>
<accession>A0AA39HEK7</accession>
<dbReference type="Pfam" id="PF00385">
    <property type="entry name" value="Chromo"/>
    <property type="match status" value="1"/>
</dbReference>
<dbReference type="EMBL" id="JAUCMV010000004">
    <property type="protein sequence ID" value="KAK0403284.1"/>
    <property type="molecule type" value="Genomic_DNA"/>
</dbReference>
<feature type="compositionally biased region" description="Basic residues" evidence="1">
    <location>
        <begin position="261"/>
        <end position="271"/>
    </location>
</feature>
<evidence type="ECO:0000259" key="2">
    <source>
        <dbReference type="PROSITE" id="PS50013"/>
    </source>
</evidence>
<dbReference type="SMART" id="SM00298">
    <property type="entry name" value="CHROMO"/>
    <property type="match status" value="1"/>
</dbReference>
<gene>
    <name evidence="3" type="ORF">QR680_016836</name>
</gene>
<organism evidence="3 4">
    <name type="scientific">Steinernema hermaphroditum</name>
    <dbReference type="NCBI Taxonomy" id="289476"/>
    <lineage>
        <taxon>Eukaryota</taxon>
        <taxon>Metazoa</taxon>
        <taxon>Ecdysozoa</taxon>
        <taxon>Nematoda</taxon>
        <taxon>Chromadorea</taxon>
        <taxon>Rhabditida</taxon>
        <taxon>Tylenchina</taxon>
        <taxon>Panagrolaimomorpha</taxon>
        <taxon>Strongyloidoidea</taxon>
        <taxon>Steinernematidae</taxon>
        <taxon>Steinernema</taxon>
    </lineage>
</organism>
<dbReference type="InterPro" id="IPR000953">
    <property type="entry name" value="Chromo/chromo_shadow_dom"/>
</dbReference>
<name>A0AA39HEK7_9BILA</name>
<keyword evidence="4" id="KW-1185">Reference proteome</keyword>
<dbReference type="AlphaFoldDB" id="A0AA39HEK7"/>
<feature type="domain" description="Chromo" evidence="2">
    <location>
        <begin position="128"/>
        <end position="175"/>
    </location>
</feature>
<dbReference type="Gene3D" id="2.40.50.40">
    <property type="match status" value="2"/>
</dbReference>
<dbReference type="CDD" id="cd00024">
    <property type="entry name" value="CD_CSD"/>
    <property type="match status" value="1"/>
</dbReference>
<evidence type="ECO:0000313" key="3">
    <source>
        <dbReference type="EMBL" id="KAK0403284.1"/>
    </source>
</evidence>
<dbReference type="CDD" id="cd00034">
    <property type="entry name" value="CSD"/>
    <property type="match status" value="1"/>
</dbReference>
<protein>
    <recommendedName>
        <fullName evidence="2">Chromo domain-containing protein</fullName>
    </recommendedName>
</protein>
<feature type="region of interest" description="Disordered" evidence="1">
    <location>
        <begin position="86"/>
        <end position="122"/>
    </location>
</feature>
<evidence type="ECO:0000313" key="4">
    <source>
        <dbReference type="Proteomes" id="UP001175271"/>
    </source>
</evidence>
<dbReference type="InterPro" id="IPR023780">
    <property type="entry name" value="Chromo_domain"/>
</dbReference>
<feature type="region of interest" description="Disordered" evidence="1">
    <location>
        <begin position="259"/>
        <end position="281"/>
    </location>
</feature>
<proteinExistence type="predicted"/>
<sequence>MVHFSPFTTVQTIPSGSLGVVPSRAGGDTNAIQVQQPINEQNKGGRKSILSQANLACSFLILLSLFQCPSEGSFASQRSRRSIKKVRWASEEPAPSSHLSTRRKSAAFELPAESRRKPKREPKKRAVWDVEKVIGRRVVDDEVQYRVKWFGWDDPTWQSESDFVNTECIEEYHQRVLVAAVRHEMERRPTRLFDEGAVVKTILGGEERPDGKHLVVQYEEPETVEVIPIKQVFAKYPTLVFAFLERILVTFDPDEEPVPKIKPKVQRRRKKREDSNASTQESNIELVKKELVVIV</sequence>
<dbReference type="PROSITE" id="PS50013">
    <property type="entry name" value="CHROMO_2"/>
    <property type="match status" value="1"/>
</dbReference>
<evidence type="ECO:0000256" key="1">
    <source>
        <dbReference type="SAM" id="MobiDB-lite"/>
    </source>
</evidence>
<dbReference type="InterPro" id="IPR016197">
    <property type="entry name" value="Chromo-like_dom_sf"/>
</dbReference>
<reference evidence="3" key="1">
    <citation type="submission" date="2023-06" db="EMBL/GenBank/DDBJ databases">
        <title>Genomic analysis of the entomopathogenic nematode Steinernema hermaphroditum.</title>
        <authorList>
            <person name="Schwarz E.M."/>
            <person name="Heppert J.K."/>
            <person name="Baniya A."/>
            <person name="Schwartz H.T."/>
            <person name="Tan C.-H."/>
            <person name="Antoshechkin I."/>
            <person name="Sternberg P.W."/>
            <person name="Goodrich-Blair H."/>
            <person name="Dillman A.R."/>
        </authorList>
    </citation>
    <scope>NUCLEOTIDE SEQUENCE</scope>
    <source>
        <strain evidence="3">PS9179</strain>
        <tissue evidence="3">Whole animal</tissue>
    </source>
</reference>
<dbReference type="SUPFAM" id="SSF54160">
    <property type="entry name" value="Chromo domain-like"/>
    <property type="match status" value="2"/>
</dbReference>
<dbReference type="Proteomes" id="UP001175271">
    <property type="component" value="Unassembled WGS sequence"/>
</dbReference>